<dbReference type="PANTHER" id="PTHR33516">
    <property type="entry name" value="LEXA REPRESSOR"/>
    <property type="match status" value="1"/>
</dbReference>
<dbReference type="Gene3D" id="2.10.109.10">
    <property type="entry name" value="Umud Fragment, subunit A"/>
    <property type="match status" value="1"/>
</dbReference>
<keyword evidence="3" id="KW-1185">Reference proteome</keyword>
<dbReference type="Proteomes" id="UP001501221">
    <property type="component" value="Unassembled WGS sequence"/>
</dbReference>
<dbReference type="Pfam" id="PF00717">
    <property type="entry name" value="Peptidase_S24"/>
    <property type="match status" value="1"/>
</dbReference>
<proteinExistence type="predicted"/>
<name>A0ABN0SWN2_9GAMM</name>
<protein>
    <recommendedName>
        <fullName evidence="1">Peptidase S24/S26A/S26B/S26C domain-containing protein</fullName>
    </recommendedName>
</protein>
<dbReference type="RefSeq" id="WP_343987271.1">
    <property type="nucleotide sequence ID" value="NZ_BAAAFM010000003.1"/>
</dbReference>
<dbReference type="CDD" id="cd06529">
    <property type="entry name" value="S24_LexA-like"/>
    <property type="match status" value="1"/>
</dbReference>
<dbReference type="EMBL" id="BAAAFM010000003">
    <property type="protein sequence ID" value="GAA0204106.1"/>
    <property type="molecule type" value="Genomic_DNA"/>
</dbReference>
<comment type="caution">
    <text evidence="2">The sequence shown here is derived from an EMBL/GenBank/DDBJ whole genome shotgun (WGS) entry which is preliminary data.</text>
</comment>
<dbReference type="SUPFAM" id="SSF51306">
    <property type="entry name" value="LexA/Signal peptidase"/>
    <property type="match status" value="1"/>
</dbReference>
<accession>A0ABN0SWN2</accession>
<sequence length="138" mass="15004">MAKVSILTPTNSPLELPIVTSKVPAGFPSPAEEYLGDTLDLNQIMVDNPTATFFARVQGESMTTTIFPDDILVVDRSVSPKHGSVVVAIVNNEFTVKRLNMNDGLTLVSDNPDYEPIRITGEMDLTVWGVVTGISRKL</sequence>
<evidence type="ECO:0000259" key="1">
    <source>
        <dbReference type="Pfam" id="PF00717"/>
    </source>
</evidence>
<dbReference type="PANTHER" id="PTHR33516:SF2">
    <property type="entry name" value="LEXA REPRESSOR-RELATED"/>
    <property type="match status" value="1"/>
</dbReference>
<feature type="domain" description="Peptidase S24/S26A/S26B/S26C" evidence="1">
    <location>
        <begin position="17"/>
        <end position="131"/>
    </location>
</feature>
<gene>
    <name evidence="2" type="ORF">GCM10009123_09260</name>
</gene>
<dbReference type="NCBIfam" id="NF007621">
    <property type="entry name" value="PRK10276.1"/>
    <property type="match status" value="1"/>
</dbReference>
<evidence type="ECO:0000313" key="2">
    <source>
        <dbReference type="EMBL" id="GAA0204106.1"/>
    </source>
</evidence>
<organism evidence="2 3">
    <name type="scientific">Kangiella japonica</name>
    <dbReference type="NCBI Taxonomy" id="647384"/>
    <lineage>
        <taxon>Bacteria</taxon>
        <taxon>Pseudomonadati</taxon>
        <taxon>Pseudomonadota</taxon>
        <taxon>Gammaproteobacteria</taxon>
        <taxon>Kangiellales</taxon>
        <taxon>Kangiellaceae</taxon>
        <taxon>Kangiella</taxon>
    </lineage>
</organism>
<reference evidence="2 3" key="1">
    <citation type="journal article" date="2019" name="Int. J. Syst. Evol. Microbiol.">
        <title>The Global Catalogue of Microorganisms (GCM) 10K type strain sequencing project: providing services to taxonomists for standard genome sequencing and annotation.</title>
        <authorList>
            <consortium name="The Broad Institute Genomics Platform"/>
            <consortium name="The Broad Institute Genome Sequencing Center for Infectious Disease"/>
            <person name="Wu L."/>
            <person name="Ma J."/>
        </authorList>
    </citation>
    <scope>NUCLEOTIDE SEQUENCE [LARGE SCALE GENOMIC DNA]</scope>
    <source>
        <strain evidence="2 3">JCM 16211</strain>
    </source>
</reference>
<dbReference type="InterPro" id="IPR039418">
    <property type="entry name" value="LexA-like"/>
</dbReference>
<dbReference type="InterPro" id="IPR036286">
    <property type="entry name" value="LexA/Signal_pep-like_sf"/>
</dbReference>
<dbReference type="InterPro" id="IPR050077">
    <property type="entry name" value="LexA_repressor"/>
</dbReference>
<evidence type="ECO:0000313" key="3">
    <source>
        <dbReference type="Proteomes" id="UP001501221"/>
    </source>
</evidence>
<dbReference type="InterPro" id="IPR015927">
    <property type="entry name" value="Peptidase_S24_S26A/B/C"/>
</dbReference>